<dbReference type="InterPro" id="IPR016039">
    <property type="entry name" value="Thiolase-like"/>
</dbReference>
<dbReference type="Gene3D" id="3.30.70.3290">
    <property type="match status" value="1"/>
</dbReference>
<accession>A0A2P1PSC8</accession>
<dbReference type="InterPro" id="IPR016035">
    <property type="entry name" value="Acyl_Trfase/lysoPLipase"/>
</dbReference>
<dbReference type="Gene3D" id="3.10.129.10">
    <property type="entry name" value="Hotdog Thioesterase"/>
    <property type="match status" value="4"/>
</dbReference>
<evidence type="ECO:0000256" key="5">
    <source>
        <dbReference type="ARBA" id="ARBA00023098"/>
    </source>
</evidence>
<dbReference type="UniPathway" id="UPA00094"/>
<dbReference type="KEGG" id="xba:C7S18_11220"/>
<gene>
    <name evidence="11" type="ORF">C7S18_11220</name>
</gene>
<dbReference type="Proteomes" id="UP000241074">
    <property type="component" value="Chromosome"/>
</dbReference>
<dbReference type="GO" id="GO:0005737">
    <property type="term" value="C:cytoplasm"/>
    <property type="evidence" value="ECO:0007669"/>
    <property type="project" value="InterPro"/>
</dbReference>
<name>A0A2P1PSC8_9GAMM</name>
<dbReference type="InterPro" id="IPR014043">
    <property type="entry name" value="Acyl_transferase_dom"/>
</dbReference>
<dbReference type="SMART" id="SM00827">
    <property type="entry name" value="PKS_AT"/>
    <property type="match status" value="1"/>
</dbReference>
<keyword evidence="8" id="KW-0808">Transferase</keyword>
<dbReference type="InterPro" id="IPR020841">
    <property type="entry name" value="PKS_Beta-ketoAc_synthase_dom"/>
</dbReference>
<evidence type="ECO:0000256" key="4">
    <source>
        <dbReference type="ARBA" id="ARBA00022832"/>
    </source>
</evidence>
<keyword evidence="6" id="KW-0275">Fatty acid biosynthesis</keyword>
<comment type="pathway">
    <text evidence="1">Lipid metabolism; fatty acid biosynthesis.</text>
</comment>
<dbReference type="CDD" id="cd00833">
    <property type="entry name" value="PKS"/>
    <property type="match status" value="1"/>
</dbReference>
<dbReference type="Gene3D" id="3.40.47.10">
    <property type="match status" value="2"/>
</dbReference>
<evidence type="ECO:0000256" key="2">
    <source>
        <dbReference type="ARBA" id="ARBA00006714"/>
    </source>
</evidence>
<sequence length="2225" mass="239672">MVRPRRLNPQSFMSPKPAVFAPIAIVGHACVLPGALSPDALWAAVVAKADLTCDVPVADWRMPNDSVLLTPGMQDADRCQHSRAGRVQGFADVWNPEGFAVPAATLQRQDPMLHWLLHSAREALRNVPGTRQRVGAVLGNLGFPTASMARFAENVWTDAAQSEPSHRYMSGGTAAWFARALQLDQGAFCLDAACASSLYALKLACDRLHDGRADLMLAGAVQGADDLFLHVGFSALKALSPSGQSRPFHRDADGLIPAEGAAVFALKRLADAVRDGDTIHGVIRGIGLCNDGKGRGLLVPDQSGQERCLRLAYASADLNPSDVSLLECHATGTSVGDATELRSAAAVFGDHAGLPIGSLKSNLGHLITAAGGAGLIKVLMAMRHQMRPPTRFDGALNPALPGLPFRVLTETEAWPSDGPRIAAVSAFGFGGNNAHLIVSEFAPELLQAPVTTTPTPARFALVGVGLLDGEYPDWASFASAAPATNGENGASSPGAMPPFDLELSGLRLPPNDLNRCLPQQLALFNVLRQAWHGQSEALPSRTAVIIGMEPDPNVARYGLRWRLANQFSGAALTEARDAVVPALDAAAVLGTMPNIPANRLSSQFDLMGPSFTVQALADSGLQALSLALDALTHHDVDLALVGVSEFAADDVDAAASGRPGSDGAIMLAIKRWDDASREHDRIIAEMVLDPNTNAPRALDPSPEQVPSLGAAAGLHALLAPLRAANRNLSVAGEPALGDSAHRSRVLPDGRTLRLLSPSERRRIDTPVPGLHLYSGANRQHVLAALRARQTSDVGPARLVILADASDYEAQHQRAEAMLEQGLPNTATLIYREQPIAGDVAFVFTGAGASYADMGRALLADLPELTNALRRESPRLLEGLRRAWEPDFEQADPSTQLLAASALSQCHLRLSEDILGLRADAWLGYSSGETNALFASGIWHQPDALMADMDASGLMQTTLAGEFRTLQTLWPESLGFATWTVLAPLAEVQERLQAFPRVRLCIVDSAEQCLIAGDREQCEHLVQAIGRTRCLPLSYSMIVHMPEVRAEAEAWYRLHARTAHPIRHGRIYSSAWAKAYEPSESACAQAILDQAIDTLDIRRVIEQAWQDGVRLFVEHGPGSSFSRAIRAQLGERDAVIVSLDRKGQGLSGLWQVVAQLRSAGFAVDLAAITRRLGIYDQVPAPTRPYRVQPHWPNVRRPTNRQPLALEAAPKLSDPFMKPAPALPPSSLPPVVWRSTRPNAAAVDVDTPVVPAVRAPVATAMRVAAVPAAITQVAPASSATTPAAAIAPTPPTVTVATAHAGVVAPTPIAPPETASALPAAALQHQLQQLTSLQQQYLAHQLAAHQRFLAIREQAVRVLLASGAQAQDFQGQVAHTAFDPPTPGVAPTPIVAQTAPRSEPSVNVSTVPEAPPAPVLRPEPRPAPASIAVQTATIPALAPPTGPTFSREQLEVHADGAISRIFGPAFTGQDHYLRQVRMPKPPLLLADRVVGLDAEPMALGKGRIWTETDVGSQTWYLHHEHMPAGVMIEAGQADLMLISWAGIDSVNRGERVYRLLGCELTYHGDLPKRGDTLRFQIDLDGHAAQGDVRLMFFHYDCYNGARPQLSVRQGQAGFFTDQELADSAGCLWRAEDQDIRADARVDAPLVTAIPERYERAALDAFAAGDLVRCFGPDFGFTRTHTRTPTFAAGDLLLFDRVTSLSSHGGPWQRGYLRAELDIHPDQWFFDGHFKNDPCMPGTLMFDACLGAMAFYLAAMGYTLKRDGWRFQPVPEVPYKLQCRGQVTPRSRQLVTEIFVEERHDGPIPTLYADLLCTVDGLKAFHARRVGLQLVPAWPMAYEASIPPIEATRPVATVDGFRFDQRALLACADGRPSEAFGPMYRRFDGVQRVARLPSPPYHFISRIAEIDGPIGVMKAGARVLAEYDVPAEAWYFSDNHGVMPFSVLLEAALQPCGWLSSYVGSALTQEIELGFRNLDGDGTIFAEIHPGSGTLKTEVCLTDVSASGGMIIESFEVHCWLGAQDIYRLKTVFGFFPEAALANQAGLPANPMHQQLRVEATPAAIEVASADAASRLKLAKHMLQMIDRIEGYWPTGGKAGLGAARAVKDIDPGEWFFKAHFFQDPVQPGSLGLEAMVQTLAYVMLEQGMADGIESPRFETIATGFPHRWKYRGQVLPKHRIVQTTLEVIERGRDQRGPFAIAEASLWVDGQRIYEASGLGLRIVSAASTGNPC</sequence>
<feature type="domain" description="Ketosynthase family 3 (KS3)" evidence="10">
    <location>
        <begin position="20"/>
        <end position="440"/>
    </location>
</feature>
<dbReference type="InterPro" id="IPR029069">
    <property type="entry name" value="HotDog_dom_sf"/>
</dbReference>
<dbReference type="SUPFAM" id="SSF53901">
    <property type="entry name" value="Thiolase-like"/>
    <property type="match status" value="3"/>
</dbReference>
<comment type="similarity">
    <text evidence="8">Belongs to the thiolase-like superfamily. Beta-ketoacyl-ACP synthases family.</text>
</comment>
<dbReference type="Pfam" id="PF02801">
    <property type="entry name" value="Ketoacyl-synt_C"/>
    <property type="match status" value="1"/>
</dbReference>
<dbReference type="InterPro" id="IPR001227">
    <property type="entry name" value="Ac_transferase_dom_sf"/>
</dbReference>
<dbReference type="InterPro" id="IPR013114">
    <property type="entry name" value="FabA_FabZ"/>
</dbReference>
<dbReference type="Pfam" id="PF00109">
    <property type="entry name" value="ketoacyl-synt"/>
    <property type="match status" value="2"/>
</dbReference>
<dbReference type="InterPro" id="IPR052568">
    <property type="entry name" value="PKS-FAS_Synthase"/>
</dbReference>
<evidence type="ECO:0000256" key="8">
    <source>
        <dbReference type="RuleBase" id="RU003694"/>
    </source>
</evidence>
<dbReference type="GO" id="GO:0006633">
    <property type="term" value="P:fatty acid biosynthetic process"/>
    <property type="evidence" value="ECO:0007669"/>
    <property type="project" value="UniProtKB-UniPathway"/>
</dbReference>
<dbReference type="InterPro" id="IPR014030">
    <property type="entry name" value="Ketoacyl_synth_N"/>
</dbReference>
<dbReference type="PROSITE" id="PS52004">
    <property type="entry name" value="KS3_2"/>
    <property type="match status" value="1"/>
</dbReference>
<keyword evidence="4" id="KW-0276">Fatty acid metabolism</keyword>
<protein>
    <submittedName>
        <fullName evidence="11">Beta keto-acyl synthase</fullName>
    </submittedName>
</protein>
<comment type="similarity">
    <text evidence="2">Belongs to the thioester dehydratase family. FabA subfamily.</text>
</comment>
<dbReference type="InterPro" id="IPR010083">
    <property type="entry name" value="FabA"/>
</dbReference>
<feature type="compositionally biased region" description="Pro residues" evidence="9">
    <location>
        <begin position="1406"/>
        <end position="1416"/>
    </location>
</feature>
<evidence type="ECO:0000259" key="10">
    <source>
        <dbReference type="PROSITE" id="PS52004"/>
    </source>
</evidence>
<proteinExistence type="inferred from homology"/>
<evidence type="ECO:0000256" key="9">
    <source>
        <dbReference type="SAM" id="MobiDB-lite"/>
    </source>
</evidence>
<keyword evidence="3" id="KW-0444">Lipid biosynthesis</keyword>
<evidence type="ECO:0000256" key="7">
    <source>
        <dbReference type="ARBA" id="ARBA00023239"/>
    </source>
</evidence>
<dbReference type="Pfam" id="PF07977">
    <property type="entry name" value="FabA"/>
    <property type="match status" value="2"/>
</dbReference>
<keyword evidence="7" id="KW-0456">Lyase</keyword>
<dbReference type="PANTHER" id="PTHR43074">
    <property type="entry name" value="OMEGA-3 POLYUNSATURATED FATTY ACID SYNTHASE PFAB-RELATED"/>
    <property type="match status" value="1"/>
</dbReference>
<dbReference type="GO" id="GO:0019171">
    <property type="term" value="F:(3R)-hydroxyacyl-[acyl-carrier-protein] dehydratase activity"/>
    <property type="evidence" value="ECO:0007669"/>
    <property type="project" value="InterPro"/>
</dbReference>
<dbReference type="CDD" id="cd01287">
    <property type="entry name" value="FabA"/>
    <property type="match status" value="2"/>
</dbReference>
<evidence type="ECO:0000256" key="1">
    <source>
        <dbReference type="ARBA" id="ARBA00005194"/>
    </source>
</evidence>
<dbReference type="InterPro" id="IPR014031">
    <property type="entry name" value="Ketoacyl_synth_C"/>
</dbReference>
<evidence type="ECO:0000256" key="6">
    <source>
        <dbReference type="ARBA" id="ARBA00023160"/>
    </source>
</evidence>
<organism evidence="11 12">
    <name type="scientific">Ahniella affigens</name>
    <dbReference type="NCBI Taxonomy" id="2021234"/>
    <lineage>
        <taxon>Bacteria</taxon>
        <taxon>Pseudomonadati</taxon>
        <taxon>Pseudomonadota</taxon>
        <taxon>Gammaproteobacteria</taxon>
        <taxon>Lysobacterales</taxon>
        <taxon>Rhodanobacteraceae</taxon>
        <taxon>Ahniella</taxon>
    </lineage>
</organism>
<dbReference type="GO" id="GO:0016746">
    <property type="term" value="F:acyltransferase activity"/>
    <property type="evidence" value="ECO:0007669"/>
    <property type="project" value="InterPro"/>
</dbReference>
<dbReference type="SUPFAM" id="SSF54637">
    <property type="entry name" value="Thioesterase/thiol ester dehydrase-isomerase"/>
    <property type="match status" value="4"/>
</dbReference>
<reference evidence="11 12" key="2">
    <citation type="submission" date="2018-03" db="EMBL/GenBank/DDBJ databases">
        <authorList>
            <person name="Keele B.F."/>
        </authorList>
    </citation>
    <scope>NUCLEOTIDE SEQUENCE [LARGE SCALE GENOMIC DNA]</scope>
    <source>
        <strain evidence="11 12">D13</strain>
    </source>
</reference>
<keyword evidence="12" id="KW-1185">Reference proteome</keyword>
<evidence type="ECO:0000256" key="3">
    <source>
        <dbReference type="ARBA" id="ARBA00022516"/>
    </source>
</evidence>
<dbReference type="PANTHER" id="PTHR43074:SF1">
    <property type="entry name" value="BETA-KETOACYL SYNTHASE FAMILY PROTEIN-RELATED"/>
    <property type="match status" value="1"/>
</dbReference>
<dbReference type="Gene3D" id="3.40.366.10">
    <property type="entry name" value="Malonyl-Coenzyme A Acyl Carrier Protein, domain 2"/>
    <property type="match status" value="1"/>
</dbReference>
<dbReference type="SUPFAM" id="SSF52151">
    <property type="entry name" value="FabD/lysophospholipase-like"/>
    <property type="match status" value="1"/>
</dbReference>
<evidence type="ECO:0000313" key="11">
    <source>
        <dbReference type="EMBL" id="AVP97734.1"/>
    </source>
</evidence>
<dbReference type="SMART" id="SM00825">
    <property type="entry name" value="PKS_KS"/>
    <property type="match status" value="1"/>
</dbReference>
<feature type="region of interest" description="Disordered" evidence="9">
    <location>
        <begin position="1393"/>
        <end position="1416"/>
    </location>
</feature>
<dbReference type="EMBL" id="CP027860">
    <property type="protein sequence ID" value="AVP97734.1"/>
    <property type="molecule type" value="Genomic_DNA"/>
</dbReference>
<reference evidence="11 12" key="1">
    <citation type="submission" date="2018-03" db="EMBL/GenBank/DDBJ databases">
        <title>Ahniella affigens gen. nov., sp. nov., a gammaproteobacterium isolated from sandy soil near a stream.</title>
        <authorList>
            <person name="Ko Y."/>
            <person name="Kim J.-H."/>
        </authorList>
    </citation>
    <scope>NUCLEOTIDE SEQUENCE [LARGE SCALE GENOMIC DNA]</scope>
    <source>
        <strain evidence="11 12">D13</strain>
    </source>
</reference>
<keyword evidence="5" id="KW-0443">Lipid metabolism</keyword>
<evidence type="ECO:0000313" key="12">
    <source>
        <dbReference type="Proteomes" id="UP000241074"/>
    </source>
</evidence>